<feature type="disulfide bond" evidence="8">
    <location>
        <begin position="34"/>
        <end position="118"/>
    </location>
</feature>
<dbReference type="Pfam" id="PF07714">
    <property type="entry name" value="PK_Tyr_Ser-Thr"/>
    <property type="match status" value="1"/>
</dbReference>
<sequence length="323" mass="36541">MISPAQVVFLSILLIALLWTGSSGVFIPNLTDGCYRCLCYISTLCDVSNDCSGGYCGPYNISRVYWVDAGNVTLPDDEPERNNAWKDCARNYQCARKIIEGYLQRFGKDCNGDGVTDCYDYMMINGNGGYGCTSPLNRSENGRRWLRRYEECRSSHLHPYIADILAMNTLESGAYVVRRIYKNGSFRDLLYGTEYNKSHLAKYGNPKTRKPFTNGQISHYGYQILQALKFLHSKGLPHGHLHPGNITVDNQTALLLDIENLLMGVPSLCRPYVLDVRRANTMESVDVYCFGRTLYEMAFASPLQQHYCDVYPDNIPQDLGSFI</sequence>
<evidence type="ECO:0000313" key="12">
    <source>
        <dbReference type="Proteomes" id="UP000007151"/>
    </source>
</evidence>
<dbReference type="Gene3D" id="1.10.530.10">
    <property type="match status" value="1"/>
</dbReference>
<dbReference type="InterPro" id="IPR011009">
    <property type="entry name" value="Kinase-like_dom_sf"/>
</dbReference>
<dbReference type="PANTHER" id="PTHR11195:SF13">
    <property type="entry name" value="INVERTEBRATE-TYPE LYSOZYME 2-RELATED"/>
    <property type="match status" value="1"/>
</dbReference>
<evidence type="ECO:0000256" key="1">
    <source>
        <dbReference type="ARBA" id="ARBA00000632"/>
    </source>
</evidence>
<feature type="disulfide bond" evidence="8">
    <location>
        <begin position="88"/>
        <end position="94"/>
    </location>
</feature>
<dbReference type="GO" id="GO:0004672">
    <property type="term" value="F:protein kinase activity"/>
    <property type="evidence" value="ECO:0007669"/>
    <property type="project" value="InterPro"/>
</dbReference>
<dbReference type="Proteomes" id="UP000007151">
    <property type="component" value="Unassembled WGS sequence"/>
</dbReference>
<proteinExistence type="predicted"/>
<keyword evidence="3" id="KW-0929">Antimicrobial</keyword>
<dbReference type="InParanoid" id="A0A212ESN9"/>
<evidence type="ECO:0000256" key="4">
    <source>
        <dbReference type="ARBA" id="ARBA00022638"/>
    </source>
</evidence>
<evidence type="ECO:0000256" key="2">
    <source>
        <dbReference type="ARBA" id="ARBA00012732"/>
    </source>
</evidence>
<dbReference type="AlphaFoldDB" id="A0A212ESN9"/>
<evidence type="ECO:0000256" key="7">
    <source>
        <dbReference type="ARBA" id="ARBA00023295"/>
    </source>
</evidence>
<dbReference type="PROSITE" id="PS50011">
    <property type="entry name" value="PROTEIN_KINASE_DOM"/>
    <property type="match status" value="1"/>
</dbReference>
<reference evidence="11 12" key="1">
    <citation type="journal article" date="2011" name="Cell">
        <title>The monarch butterfly genome yields insights into long-distance migration.</title>
        <authorList>
            <person name="Zhan S."/>
            <person name="Merlin C."/>
            <person name="Boore J.L."/>
            <person name="Reppert S.M."/>
        </authorList>
    </citation>
    <scope>NUCLEOTIDE SEQUENCE [LARGE SCALE GENOMIC DNA]</scope>
    <source>
        <strain evidence="11">F-2</strain>
    </source>
</reference>
<keyword evidence="12" id="KW-1185">Reference proteome</keyword>
<feature type="disulfide bond" evidence="8">
    <location>
        <begin position="39"/>
        <end position="45"/>
    </location>
</feature>
<dbReference type="PANTHER" id="PTHR11195">
    <property type="entry name" value="DESTABILASE-RELATED"/>
    <property type="match status" value="1"/>
</dbReference>
<evidence type="ECO:0000256" key="5">
    <source>
        <dbReference type="ARBA" id="ARBA00022801"/>
    </source>
</evidence>
<dbReference type="PROSITE" id="PS51909">
    <property type="entry name" value="LYSOZYME_I"/>
    <property type="match status" value="1"/>
</dbReference>
<keyword evidence="6 8" id="KW-1015">Disulfide bond</keyword>
<dbReference type="Gene3D" id="1.10.510.10">
    <property type="entry name" value="Transferase(Phosphotransferase) domain 1"/>
    <property type="match status" value="1"/>
</dbReference>
<dbReference type="FunFam" id="1.10.530.10:FF:000019">
    <property type="entry name" value="lysozyme"/>
    <property type="match status" value="1"/>
</dbReference>
<evidence type="ECO:0000256" key="3">
    <source>
        <dbReference type="ARBA" id="ARBA00022529"/>
    </source>
</evidence>
<evidence type="ECO:0000256" key="6">
    <source>
        <dbReference type="ARBA" id="ARBA00023157"/>
    </source>
</evidence>
<evidence type="ECO:0000256" key="9">
    <source>
        <dbReference type="SAM" id="SignalP"/>
    </source>
</evidence>
<keyword evidence="4" id="KW-0081">Bacteriolytic enzyme</keyword>
<keyword evidence="11" id="KW-0418">Kinase</keyword>
<dbReference type="InterPro" id="IPR001245">
    <property type="entry name" value="Ser-Thr/Tyr_kinase_cat_dom"/>
</dbReference>
<dbReference type="Pfam" id="PF05497">
    <property type="entry name" value="Destabilase"/>
    <property type="match status" value="1"/>
</dbReference>
<organism evidence="11 12">
    <name type="scientific">Danaus plexippus plexippus</name>
    <dbReference type="NCBI Taxonomy" id="278856"/>
    <lineage>
        <taxon>Eukaryota</taxon>
        <taxon>Metazoa</taxon>
        <taxon>Ecdysozoa</taxon>
        <taxon>Arthropoda</taxon>
        <taxon>Hexapoda</taxon>
        <taxon>Insecta</taxon>
        <taxon>Pterygota</taxon>
        <taxon>Neoptera</taxon>
        <taxon>Endopterygota</taxon>
        <taxon>Lepidoptera</taxon>
        <taxon>Glossata</taxon>
        <taxon>Ditrysia</taxon>
        <taxon>Papilionoidea</taxon>
        <taxon>Nymphalidae</taxon>
        <taxon>Danainae</taxon>
        <taxon>Danaini</taxon>
        <taxon>Danaina</taxon>
        <taxon>Danaus</taxon>
        <taxon>Danaus</taxon>
    </lineage>
</organism>
<evidence type="ECO:0000256" key="8">
    <source>
        <dbReference type="PIRSR" id="PIRSR608597-3"/>
    </source>
</evidence>
<dbReference type="eggNOG" id="ENOG502S5J4">
    <property type="taxonomic scope" value="Eukaryota"/>
</dbReference>
<feature type="domain" description="Protein kinase" evidence="10">
    <location>
        <begin position="119"/>
        <end position="323"/>
    </location>
</feature>
<keyword evidence="7" id="KW-0326">Glycosidase</keyword>
<dbReference type="GO" id="GO:0005524">
    <property type="term" value="F:ATP binding"/>
    <property type="evidence" value="ECO:0007669"/>
    <property type="project" value="InterPro"/>
</dbReference>
<dbReference type="EC" id="3.2.1.17" evidence="2"/>
<keyword evidence="9" id="KW-0732">Signal</keyword>
<dbReference type="InterPro" id="IPR000719">
    <property type="entry name" value="Prot_kinase_dom"/>
</dbReference>
<feature type="chain" id="PRO_5012080964" description="lysozyme" evidence="9">
    <location>
        <begin position="25"/>
        <end position="323"/>
    </location>
</feature>
<dbReference type="GO" id="GO:0003796">
    <property type="term" value="F:lysozyme activity"/>
    <property type="evidence" value="ECO:0007669"/>
    <property type="project" value="UniProtKB-EC"/>
</dbReference>
<dbReference type="GO" id="GO:0042742">
    <property type="term" value="P:defense response to bacterium"/>
    <property type="evidence" value="ECO:0007669"/>
    <property type="project" value="UniProtKB-KW"/>
</dbReference>
<dbReference type="CDD" id="cd16890">
    <property type="entry name" value="lyz_i"/>
    <property type="match status" value="1"/>
</dbReference>
<keyword evidence="11" id="KW-0808">Transferase</keyword>
<keyword evidence="5" id="KW-0378">Hydrolase</keyword>
<comment type="caution">
    <text evidence="11">The sequence shown here is derived from an EMBL/GenBank/DDBJ whole genome shotgun (WGS) entry which is preliminary data.</text>
</comment>
<comment type="catalytic activity">
    <reaction evidence="1">
        <text>Hydrolysis of (1-&gt;4)-beta-linkages between N-acetylmuramic acid and N-acetyl-D-glucosamine residues in a peptidoglycan and between N-acetyl-D-glucosamine residues in chitodextrins.</text>
        <dbReference type="EC" id="3.2.1.17"/>
    </reaction>
</comment>
<dbReference type="SUPFAM" id="SSF56112">
    <property type="entry name" value="Protein kinase-like (PK-like)"/>
    <property type="match status" value="1"/>
</dbReference>
<feature type="signal peptide" evidence="9">
    <location>
        <begin position="1"/>
        <end position="24"/>
    </location>
</feature>
<dbReference type="EMBL" id="AGBW02012762">
    <property type="protein sequence ID" value="OWR44497.1"/>
    <property type="molecule type" value="Genomic_DNA"/>
</dbReference>
<dbReference type="GO" id="GO:0031640">
    <property type="term" value="P:killing of cells of another organism"/>
    <property type="evidence" value="ECO:0007669"/>
    <property type="project" value="UniProtKB-KW"/>
</dbReference>
<dbReference type="KEGG" id="dpl:KGM_209513"/>
<accession>A0A212ESN9</accession>
<evidence type="ECO:0000313" key="11">
    <source>
        <dbReference type="EMBL" id="OWR44497.1"/>
    </source>
</evidence>
<evidence type="ECO:0000259" key="10">
    <source>
        <dbReference type="PROSITE" id="PS50011"/>
    </source>
</evidence>
<gene>
    <name evidence="11" type="ORF">KGM_209513</name>
</gene>
<name>A0A212ESN9_DANPL</name>
<dbReference type="InterPro" id="IPR008597">
    <property type="entry name" value="Invert_lysozyme"/>
</dbReference>
<protein>
    <recommendedName>
        <fullName evidence="2">lysozyme</fullName>
        <ecNumber evidence="2">3.2.1.17</ecNumber>
    </recommendedName>
</protein>